<reference evidence="3" key="1">
    <citation type="journal article" date="2021" name="Arch. Microbiol.">
        <title>Methyloradius palustris gen. nov., sp. nov., a methanol-oxidizing bacterium isolated from snow.</title>
        <authorList>
            <person name="Miyadera T."/>
            <person name="Kojima H."/>
            <person name="Fukui M."/>
        </authorList>
    </citation>
    <scope>NUCLEOTIDE SEQUENCE</scope>
    <source>
        <strain evidence="3">Zm11</strain>
    </source>
</reference>
<dbReference type="InterPro" id="IPR015378">
    <property type="entry name" value="Transposase-like_Mu_C"/>
</dbReference>
<keyword evidence="4" id="KW-1185">Reference proteome</keyword>
<protein>
    <submittedName>
        <fullName evidence="3">Transposase</fullName>
    </submittedName>
</protein>
<dbReference type="KEGG" id="mpau:ZMTM_04110"/>
<organism evidence="3 4">
    <name type="scientific">Methyloradius palustris</name>
    <dbReference type="NCBI Taxonomy" id="2778876"/>
    <lineage>
        <taxon>Bacteria</taxon>
        <taxon>Pseudomonadati</taxon>
        <taxon>Pseudomonadota</taxon>
        <taxon>Betaproteobacteria</taxon>
        <taxon>Nitrosomonadales</taxon>
        <taxon>Methylophilaceae</taxon>
        <taxon>Methyloradius</taxon>
    </lineage>
</organism>
<evidence type="ECO:0000313" key="4">
    <source>
        <dbReference type="Proteomes" id="UP000826722"/>
    </source>
</evidence>
<dbReference type="InterPro" id="IPR012337">
    <property type="entry name" value="RNaseH-like_sf"/>
</dbReference>
<dbReference type="GO" id="GO:0003676">
    <property type="term" value="F:nucleic acid binding"/>
    <property type="evidence" value="ECO:0007669"/>
    <property type="project" value="InterPro"/>
</dbReference>
<dbReference type="Pfam" id="PF09299">
    <property type="entry name" value="Mu-transpos_C"/>
    <property type="match status" value="1"/>
</dbReference>
<feature type="domain" description="Integrase catalytic" evidence="2">
    <location>
        <begin position="508"/>
        <end position="700"/>
    </location>
</feature>
<dbReference type="InterPro" id="IPR036397">
    <property type="entry name" value="RNaseH_sf"/>
</dbReference>
<dbReference type="PROSITE" id="PS50994">
    <property type="entry name" value="INTEGRASE"/>
    <property type="match status" value="1"/>
</dbReference>
<name>A0A8D5FY35_9PROT</name>
<dbReference type="Gene3D" id="3.30.420.10">
    <property type="entry name" value="Ribonuclease H-like superfamily/Ribonuclease H"/>
    <property type="match status" value="1"/>
</dbReference>
<feature type="region of interest" description="Disordered" evidence="1">
    <location>
        <begin position="27"/>
        <end position="49"/>
    </location>
</feature>
<evidence type="ECO:0000313" key="3">
    <source>
        <dbReference type="EMBL" id="BCM24152.1"/>
    </source>
</evidence>
<proteinExistence type="predicted"/>
<accession>A0A8D5FY35</accession>
<dbReference type="RefSeq" id="WP_221764708.1">
    <property type="nucleotide sequence ID" value="NZ_AP024110.1"/>
</dbReference>
<evidence type="ECO:0000259" key="2">
    <source>
        <dbReference type="PROSITE" id="PS50994"/>
    </source>
</evidence>
<dbReference type="AlphaFoldDB" id="A0A8D5FY35"/>
<evidence type="ECO:0000256" key="1">
    <source>
        <dbReference type="SAM" id="MobiDB-lite"/>
    </source>
</evidence>
<gene>
    <name evidence="3" type="ORF">ZMTM_04110</name>
</gene>
<dbReference type="InterPro" id="IPR001584">
    <property type="entry name" value="Integrase_cat-core"/>
</dbReference>
<dbReference type="SUPFAM" id="SSF53098">
    <property type="entry name" value="Ribonuclease H-like"/>
    <property type="match status" value="1"/>
</dbReference>
<sequence length="884" mass="101440">MLNQSELEAYFENEHLSEEARLVIANVRQSDPSRRTSSGPRSTAIRHPSKKMGVIIQAESSSGELAAVYLWDHDLETHEFYDQPPRIKLEYRRVSDNRLISSLHTPDYFILADGYTGWIECKSEEHLIRLAESHPERYTKDEQGNWRCPPGEAYASSLGLGYKLRSSEENDWTLLRNLIFLSDYMDADCPRPTELQQNIAQALFKQKPWMLLLDLLHADKQLNADAIYKLIVDGDLHFPMYSGPISGPEYAMVYRDDISAEFYKKESTSVSAFNGVNLTSIIDLTPGQKLVWDGSPWKIENVGKKSLFLRNHDGHGSDLSLIDFDNYFREGKITGLPTDLQQEMQDRTYEKICQAGPETMKVALHRFQYIDADSADSNCPISKRSLKDYRRKFRQAEFLYGNGLIGLFPEIHKRGNRNRKIDDTVLELIQAVIDEKYLVATKPKLNGVYGELRNRCKDSGFLPPSIKALSAEIRKRSPYDVVLARSGKRAAYVHEEFYWRLSMEIPRHGERPFDIAHIDHTQVDIQLTDRLTGLTYERPWLSIMLDAYTRKVLAFWISFDEPSYRSCMMVIKNCVREHGRVPRVIVVDGGSEFDGEYFETLVAYLKIQKKSRAKSKARYGSVMERFFGTTNDQLIHNLAGNTQATRTARLCTATHDPRVHSVWTLESFTDLFAKWIQDVYESNPHKTLGISPADAFAIGLLDSGAREHKRISYSEGFKLLCMPTTRKKTVKIDIVKGVTVNYLTYWCAEFRDPQLQGKDVPVRYDPDDASVVYLYINGRWMECISPLAAIFSRRSVKQIDLITKQMRSKDRMMGRKQSITAERIAHFIQYAEAEGKAQRQMWRDQEQLGANPSEPILVGDDSEGTVIENEVEADAADLQVYEDF</sequence>
<dbReference type="GO" id="GO:0015074">
    <property type="term" value="P:DNA integration"/>
    <property type="evidence" value="ECO:0007669"/>
    <property type="project" value="InterPro"/>
</dbReference>
<dbReference type="EMBL" id="AP024110">
    <property type="protein sequence ID" value="BCM24152.1"/>
    <property type="molecule type" value="Genomic_DNA"/>
</dbReference>
<dbReference type="Proteomes" id="UP000826722">
    <property type="component" value="Chromosome"/>
</dbReference>